<comment type="caution">
    <text evidence="3">The sequence shown here is derived from an EMBL/GenBank/DDBJ whole genome shotgun (WGS) entry which is preliminary data.</text>
</comment>
<dbReference type="Gene3D" id="3.10.105.10">
    <property type="entry name" value="Dipeptide-binding Protein, Domain 3"/>
    <property type="match status" value="1"/>
</dbReference>
<sequence length="513" mass="56747">MRRRWGALLIAGVLVAGCLVRASAQGGRPGGTLRVGLDADPPTLDPHRSGSAVDRQVFQNLFDKLVDLDGALAIVPMLATSWAVSADGRTVTLRLRQGVTFHDGTPFNADAVKANFDRMQDPRFPSARRSEIRPVESVVAADPYTVQLVLERPYSPLLYVLTDRAGMMVSPAAAQKEGLDFALHPVGSGPFRFVDRVVQDHITLERNPQYWRKGEPFLDRIVYRPMTDDNARVANVKSGDVDIINLVPLPQVRALAQEAASGGARFRLLEHGAFAWTGIALNVTRPPFDNTLLRQAFSATVDPQILVNAVLQGAAYPAYAPFPNGTAAYDPAWRLPPRKIALAKERLQAAGRPNGFAFTLLIMPGQQRQALAQAVQAMAADAGIEMKIQVLEQGVVIDQITHLQEQAAVIEWSGRPDPDFDIYPFVTQSGIGSFNYTGYANERVQTLLDAARVLQNMSQRRRAYREVVQILADDVPYVWLFFPKEYKLASTRLRGFVHVPDGMMRFRTVWLEP</sequence>
<dbReference type="GO" id="GO:1904680">
    <property type="term" value="F:peptide transmembrane transporter activity"/>
    <property type="evidence" value="ECO:0007669"/>
    <property type="project" value="TreeGrafter"/>
</dbReference>
<dbReference type="GO" id="GO:0015833">
    <property type="term" value="P:peptide transport"/>
    <property type="evidence" value="ECO:0007669"/>
    <property type="project" value="TreeGrafter"/>
</dbReference>
<dbReference type="GO" id="GO:0042597">
    <property type="term" value="C:periplasmic space"/>
    <property type="evidence" value="ECO:0007669"/>
    <property type="project" value="UniProtKB-ARBA"/>
</dbReference>
<accession>A0A537KA32</accession>
<dbReference type="Pfam" id="PF00496">
    <property type="entry name" value="SBP_bac_5"/>
    <property type="match status" value="1"/>
</dbReference>
<protein>
    <submittedName>
        <fullName evidence="3">Peptide ABC transporter substrate-binding protein</fullName>
    </submittedName>
</protein>
<dbReference type="PROSITE" id="PS51257">
    <property type="entry name" value="PROKAR_LIPOPROTEIN"/>
    <property type="match status" value="1"/>
</dbReference>
<evidence type="ECO:0000259" key="2">
    <source>
        <dbReference type="Pfam" id="PF00496"/>
    </source>
</evidence>
<feature type="domain" description="Solute-binding protein family 5" evidence="2">
    <location>
        <begin position="74"/>
        <end position="431"/>
    </location>
</feature>
<dbReference type="GO" id="GO:0043190">
    <property type="term" value="C:ATP-binding cassette (ABC) transporter complex"/>
    <property type="evidence" value="ECO:0007669"/>
    <property type="project" value="InterPro"/>
</dbReference>
<reference evidence="3 4" key="1">
    <citation type="journal article" date="2019" name="Nat. Microbiol.">
        <title>Mediterranean grassland soil C-N compound turnover is dependent on rainfall and depth, and is mediated by genomically divergent microorganisms.</title>
        <authorList>
            <person name="Diamond S."/>
            <person name="Andeer P.F."/>
            <person name="Li Z."/>
            <person name="Crits-Christoph A."/>
            <person name="Burstein D."/>
            <person name="Anantharaman K."/>
            <person name="Lane K.R."/>
            <person name="Thomas B.C."/>
            <person name="Pan C."/>
            <person name="Northen T.R."/>
            <person name="Banfield J.F."/>
        </authorList>
    </citation>
    <scope>NUCLEOTIDE SEQUENCE [LARGE SCALE GENOMIC DNA]</scope>
    <source>
        <strain evidence="3">NP_3</strain>
    </source>
</reference>
<dbReference type="InterPro" id="IPR039424">
    <property type="entry name" value="SBP_5"/>
</dbReference>
<dbReference type="PIRSF" id="PIRSF002741">
    <property type="entry name" value="MppA"/>
    <property type="match status" value="1"/>
</dbReference>
<dbReference type="PANTHER" id="PTHR30290">
    <property type="entry name" value="PERIPLASMIC BINDING COMPONENT OF ABC TRANSPORTER"/>
    <property type="match status" value="1"/>
</dbReference>
<dbReference type="EMBL" id="VBAK01000055">
    <property type="protein sequence ID" value="TMI92617.1"/>
    <property type="molecule type" value="Genomic_DNA"/>
</dbReference>
<evidence type="ECO:0000313" key="4">
    <source>
        <dbReference type="Proteomes" id="UP000318509"/>
    </source>
</evidence>
<dbReference type="AlphaFoldDB" id="A0A537KA32"/>
<dbReference type="Gene3D" id="3.40.190.10">
    <property type="entry name" value="Periplasmic binding protein-like II"/>
    <property type="match status" value="1"/>
</dbReference>
<dbReference type="Proteomes" id="UP000318509">
    <property type="component" value="Unassembled WGS sequence"/>
</dbReference>
<name>A0A537KA32_9BACT</name>
<evidence type="ECO:0000256" key="1">
    <source>
        <dbReference type="ARBA" id="ARBA00022729"/>
    </source>
</evidence>
<dbReference type="SUPFAM" id="SSF53850">
    <property type="entry name" value="Periplasmic binding protein-like II"/>
    <property type="match status" value="1"/>
</dbReference>
<dbReference type="InterPro" id="IPR030678">
    <property type="entry name" value="Peptide/Ni-bd"/>
</dbReference>
<dbReference type="PANTHER" id="PTHR30290:SF38">
    <property type="entry name" value="D,D-DIPEPTIDE-BINDING PERIPLASMIC PROTEIN DDPA-RELATED"/>
    <property type="match status" value="1"/>
</dbReference>
<keyword evidence="1" id="KW-0732">Signal</keyword>
<dbReference type="Gene3D" id="3.90.76.10">
    <property type="entry name" value="Dipeptide-binding Protein, Domain 1"/>
    <property type="match status" value="1"/>
</dbReference>
<organism evidence="3 4">
    <name type="scientific">Candidatus Segetimicrobium genomatis</name>
    <dbReference type="NCBI Taxonomy" id="2569760"/>
    <lineage>
        <taxon>Bacteria</taxon>
        <taxon>Bacillati</taxon>
        <taxon>Candidatus Sysuimicrobiota</taxon>
        <taxon>Candidatus Sysuimicrobiia</taxon>
        <taxon>Candidatus Sysuimicrobiales</taxon>
        <taxon>Candidatus Segetimicrobiaceae</taxon>
        <taxon>Candidatus Segetimicrobium</taxon>
    </lineage>
</organism>
<dbReference type="InterPro" id="IPR000914">
    <property type="entry name" value="SBP_5_dom"/>
</dbReference>
<evidence type="ECO:0000313" key="3">
    <source>
        <dbReference type="EMBL" id="TMI92617.1"/>
    </source>
</evidence>
<gene>
    <name evidence="3" type="ORF">E6H00_02440</name>
</gene>
<proteinExistence type="predicted"/>